<feature type="transmembrane region" description="Helical" evidence="1">
    <location>
        <begin position="20"/>
        <end position="42"/>
    </location>
</feature>
<dbReference type="EMBL" id="VSRR010003023">
    <property type="protein sequence ID" value="MPC34292.1"/>
    <property type="molecule type" value="Genomic_DNA"/>
</dbReference>
<dbReference type="Proteomes" id="UP000324222">
    <property type="component" value="Unassembled WGS sequence"/>
</dbReference>
<gene>
    <name evidence="2" type="ORF">E2C01_027675</name>
</gene>
<accession>A0A5B7EJC0</accession>
<organism evidence="2 3">
    <name type="scientific">Portunus trituberculatus</name>
    <name type="common">Swimming crab</name>
    <name type="synonym">Neptunus trituberculatus</name>
    <dbReference type="NCBI Taxonomy" id="210409"/>
    <lineage>
        <taxon>Eukaryota</taxon>
        <taxon>Metazoa</taxon>
        <taxon>Ecdysozoa</taxon>
        <taxon>Arthropoda</taxon>
        <taxon>Crustacea</taxon>
        <taxon>Multicrustacea</taxon>
        <taxon>Malacostraca</taxon>
        <taxon>Eumalacostraca</taxon>
        <taxon>Eucarida</taxon>
        <taxon>Decapoda</taxon>
        <taxon>Pleocyemata</taxon>
        <taxon>Brachyura</taxon>
        <taxon>Eubrachyura</taxon>
        <taxon>Portunoidea</taxon>
        <taxon>Portunidae</taxon>
        <taxon>Portuninae</taxon>
        <taxon>Portunus</taxon>
    </lineage>
</organism>
<keyword evidence="1" id="KW-0472">Membrane</keyword>
<keyword evidence="1" id="KW-0812">Transmembrane</keyword>
<evidence type="ECO:0000313" key="3">
    <source>
        <dbReference type="Proteomes" id="UP000324222"/>
    </source>
</evidence>
<evidence type="ECO:0000256" key="1">
    <source>
        <dbReference type="SAM" id="Phobius"/>
    </source>
</evidence>
<sequence>MTKYDSRMKGYHNLHSFPLLIAVSIFLSSLRMRISFLCTSFFNLINSCHTSRLLLFTLLTSLTASTTASHFSFFFSRIVWWPRYANKGYREALMCFIMALHSLSLKARHIFLAATGMQSA</sequence>
<keyword evidence="3" id="KW-1185">Reference proteome</keyword>
<reference evidence="2 3" key="1">
    <citation type="submission" date="2019-05" db="EMBL/GenBank/DDBJ databases">
        <title>Another draft genome of Portunus trituberculatus and its Hox gene families provides insights of decapod evolution.</title>
        <authorList>
            <person name="Jeong J.-H."/>
            <person name="Song I."/>
            <person name="Kim S."/>
            <person name="Choi T."/>
            <person name="Kim D."/>
            <person name="Ryu S."/>
            <person name="Kim W."/>
        </authorList>
    </citation>
    <scope>NUCLEOTIDE SEQUENCE [LARGE SCALE GENOMIC DNA]</scope>
    <source>
        <tissue evidence="2">Muscle</tissue>
    </source>
</reference>
<name>A0A5B7EJC0_PORTR</name>
<comment type="caution">
    <text evidence="2">The sequence shown here is derived from an EMBL/GenBank/DDBJ whole genome shotgun (WGS) entry which is preliminary data.</text>
</comment>
<protein>
    <submittedName>
        <fullName evidence="2">Uncharacterized protein</fullName>
    </submittedName>
</protein>
<proteinExistence type="predicted"/>
<dbReference type="AlphaFoldDB" id="A0A5B7EJC0"/>
<feature type="transmembrane region" description="Helical" evidence="1">
    <location>
        <begin position="54"/>
        <end position="80"/>
    </location>
</feature>
<keyword evidence="1" id="KW-1133">Transmembrane helix</keyword>
<evidence type="ECO:0000313" key="2">
    <source>
        <dbReference type="EMBL" id="MPC34292.1"/>
    </source>
</evidence>